<dbReference type="Proteomes" id="UP000298390">
    <property type="component" value="Unassembled WGS sequence"/>
</dbReference>
<keyword evidence="4" id="KW-0235">DNA replication</keyword>
<evidence type="ECO:0000313" key="9">
    <source>
        <dbReference type="EMBL" id="TFY59686.1"/>
    </source>
</evidence>
<evidence type="ECO:0000256" key="6">
    <source>
        <dbReference type="ARBA" id="ARBA00023242"/>
    </source>
</evidence>
<comment type="similarity">
    <text evidence="2">Belongs to the DNA polymerase epsilon subunit B family.</text>
</comment>
<dbReference type="GO" id="GO:0008622">
    <property type="term" value="C:epsilon DNA polymerase complex"/>
    <property type="evidence" value="ECO:0007669"/>
    <property type="project" value="InterPro"/>
</dbReference>
<dbReference type="GO" id="GO:0042276">
    <property type="term" value="P:error-prone translesion synthesis"/>
    <property type="evidence" value="ECO:0007669"/>
    <property type="project" value="TreeGrafter"/>
</dbReference>
<reference evidence="9 10" key="1">
    <citation type="submission" date="2019-01" db="EMBL/GenBank/DDBJ databases">
        <title>Genome sequencing of the rare red list fungi Fomitopsis rosea.</title>
        <authorList>
            <person name="Buettner E."/>
            <person name="Kellner H."/>
        </authorList>
    </citation>
    <scope>NUCLEOTIDE SEQUENCE [LARGE SCALE GENOMIC DNA]</scope>
    <source>
        <strain evidence="9 10">DSM 105464</strain>
    </source>
</reference>
<accession>A0A4Y9YAV7</accession>
<dbReference type="PANTHER" id="PTHR12708:SF0">
    <property type="entry name" value="DNA POLYMERASE EPSILON SUBUNIT 2"/>
    <property type="match status" value="1"/>
</dbReference>
<evidence type="ECO:0000256" key="3">
    <source>
        <dbReference type="ARBA" id="ARBA00016011"/>
    </source>
</evidence>
<dbReference type="AlphaFoldDB" id="A0A4Y9YAV7"/>
<proteinExistence type="inferred from homology"/>
<evidence type="ECO:0000313" key="10">
    <source>
        <dbReference type="Proteomes" id="UP000298390"/>
    </source>
</evidence>
<evidence type="ECO:0000259" key="8">
    <source>
        <dbReference type="Pfam" id="PF04042"/>
    </source>
</evidence>
<evidence type="ECO:0000256" key="1">
    <source>
        <dbReference type="ARBA" id="ARBA00004123"/>
    </source>
</evidence>
<comment type="subcellular location">
    <subcellularLocation>
        <location evidence="1">Nucleus</location>
    </subcellularLocation>
</comment>
<keyword evidence="6" id="KW-0539">Nucleus</keyword>
<evidence type="ECO:0000256" key="2">
    <source>
        <dbReference type="ARBA" id="ARBA00009560"/>
    </source>
</evidence>
<evidence type="ECO:0000256" key="5">
    <source>
        <dbReference type="ARBA" id="ARBA00023125"/>
    </source>
</evidence>
<evidence type="ECO:0000256" key="7">
    <source>
        <dbReference type="ARBA" id="ARBA00032930"/>
    </source>
</evidence>
<dbReference type="STRING" id="34475.A0A4Y9YAV7"/>
<dbReference type="InterPro" id="IPR016266">
    <property type="entry name" value="POLE2"/>
</dbReference>
<sequence>MRTTHFVFVPGPLDAAVNSALPRWPLMSSFIARLKSRIPKVHFGSNPCRIKFFEQEIVIFRENLMARMLRNLVGVKPNVHTDDLKRYLVQSILDQSHLVPLTTSIQPVLHDFDHTLRLYPLPTTVVLADKYDRYQMTYEGCHVFNPGSFVGSSFTFSAYTPSRRESEECVLDLEGE</sequence>
<dbReference type="EMBL" id="SEKV01000292">
    <property type="protein sequence ID" value="TFY59686.1"/>
    <property type="molecule type" value="Genomic_DNA"/>
</dbReference>
<keyword evidence="5" id="KW-0238">DNA-binding</keyword>
<protein>
    <recommendedName>
        <fullName evidence="3">DNA polymerase epsilon subunit B</fullName>
    </recommendedName>
    <alternativeName>
        <fullName evidence="7">DNA polymerase II subunit 2</fullName>
    </alternativeName>
</protein>
<gene>
    <name evidence="9" type="ORF">EVJ58_g5635</name>
</gene>
<feature type="domain" description="DNA polymerase alpha/delta/epsilon subunit B" evidence="8">
    <location>
        <begin position="3"/>
        <end position="131"/>
    </location>
</feature>
<organism evidence="9 10">
    <name type="scientific">Rhodofomes roseus</name>
    <dbReference type="NCBI Taxonomy" id="34475"/>
    <lineage>
        <taxon>Eukaryota</taxon>
        <taxon>Fungi</taxon>
        <taxon>Dikarya</taxon>
        <taxon>Basidiomycota</taxon>
        <taxon>Agaricomycotina</taxon>
        <taxon>Agaricomycetes</taxon>
        <taxon>Polyporales</taxon>
        <taxon>Rhodofomes</taxon>
    </lineage>
</organism>
<name>A0A4Y9YAV7_9APHY</name>
<dbReference type="GO" id="GO:0006261">
    <property type="term" value="P:DNA-templated DNA replication"/>
    <property type="evidence" value="ECO:0007669"/>
    <property type="project" value="InterPro"/>
</dbReference>
<dbReference type="GO" id="GO:0003677">
    <property type="term" value="F:DNA binding"/>
    <property type="evidence" value="ECO:0007669"/>
    <property type="project" value="UniProtKB-KW"/>
</dbReference>
<dbReference type="PANTHER" id="PTHR12708">
    <property type="entry name" value="DNA POLYMERASE EPSILON SUBUNIT B"/>
    <property type="match status" value="1"/>
</dbReference>
<dbReference type="InterPro" id="IPR007185">
    <property type="entry name" value="DNA_pol_a/d/e_bsu"/>
</dbReference>
<comment type="caution">
    <text evidence="9">The sequence shown here is derived from an EMBL/GenBank/DDBJ whole genome shotgun (WGS) entry which is preliminary data.</text>
</comment>
<dbReference type="Pfam" id="PF04042">
    <property type="entry name" value="DNA_pol_E_B"/>
    <property type="match status" value="1"/>
</dbReference>
<evidence type="ECO:0000256" key="4">
    <source>
        <dbReference type="ARBA" id="ARBA00022705"/>
    </source>
</evidence>